<evidence type="ECO:0000313" key="8">
    <source>
        <dbReference type="Proteomes" id="UP000315983"/>
    </source>
</evidence>
<evidence type="ECO:0000313" key="7">
    <source>
        <dbReference type="EMBL" id="TQL37163.1"/>
    </source>
</evidence>
<evidence type="ECO:0000256" key="4">
    <source>
        <dbReference type="ARBA" id="ARBA00022840"/>
    </source>
</evidence>
<dbReference type="InterPro" id="IPR027417">
    <property type="entry name" value="P-loop_NTPase"/>
</dbReference>
<comment type="similarity">
    <text evidence="1">Belongs to the ABC transporter superfamily.</text>
</comment>
<keyword evidence="2" id="KW-0813">Transport</keyword>
<dbReference type="InterPro" id="IPR003439">
    <property type="entry name" value="ABC_transporter-like_ATP-bd"/>
</dbReference>
<dbReference type="PROSITE" id="PS00211">
    <property type="entry name" value="ABC_TRANSPORTER_1"/>
    <property type="match status" value="1"/>
</dbReference>
<dbReference type="GeneID" id="93771556"/>
<name>A0A542XNC8_SALAC</name>
<dbReference type="Gene3D" id="3.40.50.300">
    <property type="entry name" value="P-loop containing nucleotide triphosphate hydrolases"/>
    <property type="match status" value="1"/>
</dbReference>
<sequence>MSLTSVEPRSAPSPTSSRLDLAGVSRWYGNVVAVNDVSMGLGPGVTGLLGPNGAGKTTLLHMMAGFLAPSRGTVTLDGAPTWRNPAVYRRLGLVSEREAVHTFLTAYEFVLASARLHRLPDPAEAARRAIALVELEDAQSRRIGTYSKGMRQRARVAAALVHDPQVLLLDEPFNGMDPRQRLHMMELLHRLGDDGRTILFSSHILEEVEQLSGTVQVMVAGRLAASGDFRTIRRLMTNRPHVFAIRSTDDRALAVALMAEPSVTGVELGRAGLTVRVSDYGAFTRVLPKVAPARGIRVRQLVPEDESLESVFSYLVEA</sequence>
<evidence type="ECO:0000256" key="1">
    <source>
        <dbReference type="ARBA" id="ARBA00005417"/>
    </source>
</evidence>
<feature type="domain" description="ABC transporter" evidence="5">
    <location>
        <begin position="19"/>
        <end position="245"/>
    </location>
</feature>
<dbReference type="Proteomes" id="UP000677457">
    <property type="component" value="Unassembled WGS sequence"/>
</dbReference>
<keyword evidence="3" id="KW-0547">Nucleotide-binding</keyword>
<dbReference type="PROSITE" id="PS50893">
    <property type="entry name" value="ABC_TRANSPORTER_2"/>
    <property type="match status" value="1"/>
</dbReference>
<dbReference type="SUPFAM" id="SSF52540">
    <property type="entry name" value="P-loop containing nucleoside triphosphate hydrolases"/>
    <property type="match status" value="1"/>
</dbReference>
<dbReference type="Proteomes" id="UP000315983">
    <property type="component" value="Unassembled WGS sequence"/>
</dbReference>
<evidence type="ECO:0000259" key="5">
    <source>
        <dbReference type="PROSITE" id="PS50893"/>
    </source>
</evidence>
<dbReference type="EMBL" id="VFOL01000001">
    <property type="protein sequence ID" value="TQL37163.1"/>
    <property type="molecule type" value="Genomic_DNA"/>
</dbReference>
<evidence type="ECO:0000256" key="2">
    <source>
        <dbReference type="ARBA" id="ARBA00022448"/>
    </source>
</evidence>
<dbReference type="SMART" id="SM00382">
    <property type="entry name" value="AAA"/>
    <property type="match status" value="1"/>
</dbReference>
<reference evidence="7 8" key="1">
    <citation type="submission" date="2019-06" db="EMBL/GenBank/DDBJ databases">
        <title>Sequencing the genomes of 1000 actinobacteria strains.</title>
        <authorList>
            <person name="Klenk H.-P."/>
        </authorList>
    </citation>
    <scope>NUCLEOTIDE SEQUENCE [LARGE SCALE GENOMIC DNA]</scope>
    <source>
        <strain evidence="7 8">DSM 44819</strain>
    </source>
</reference>
<keyword evidence="4 7" id="KW-0067">ATP-binding</keyword>
<comment type="caution">
    <text evidence="7">The sequence shown here is derived from an EMBL/GenBank/DDBJ whole genome shotgun (WGS) entry which is preliminary data.</text>
</comment>
<dbReference type="Pfam" id="PF00005">
    <property type="entry name" value="ABC_tran"/>
    <property type="match status" value="1"/>
</dbReference>
<dbReference type="EMBL" id="BOQM01000004">
    <property type="protein sequence ID" value="GIM82203.1"/>
    <property type="molecule type" value="Genomic_DNA"/>
</dbReference>
<dbReference type="RefSeq" id="WP_016813638.1">
    <property type="nucleotide sequence ID" value="NZ_BOQM01000004.1"/>
</dbReference>
<evidence type="ECO:0000313" key="6">
    <source>
        <dbReference type="EMBL" id="GIM82203.1"/>
    </source>
</evidence>
<dbReference type="PANTHER" id="PTHR43335">
    <property type="entry name" value="ABC TRANSPORTER, ATP-BINDING PROTEIN"/>
    <property type="match status" value="1"/>
</dbReference>
<dbReference type="GO" id="GO:0005524">
    <property type="term" value="F:ATP binding"/>
    <property type="evidence" value="ECO:0007669"/>
    <property type="project" value="UniProtKB-KW"/>
</dbReference>
<dbReference type="InterPro" id="IPR003593">
    <property type="entry name" value="AAA+_ATPase"/>
</dbReference>
<dbReference type="AlphaFoldDB" id="A0A542XNC8"/>
<accession>A0A542XNC8</accession>
<dbReference type="InterPro" id="IPR017871">
    <property type="entry name" value="ABC_transporter-like_CS"/>
</dbReference>
<reference evidence="6 9" key="2">
    <citation type="submission" date="2021-03" db="EMBL/GenBank/DDBJ databases">
        <title>Whole genome shotgun sequence of Salinispora arenicola NBRC 105043.</title>
        <authorList>
            <person name="Komaki H."/>
            <person name="Tamura T."/>
        </authorList>
    </citation>
    <scope>NUCLEOTIDE SEQUENCE [LARGE SCALE GENOMIC DNA]</scope>
    <source>
        <strain evidence="6 9">NBRC 105043</strain>
    </source>
</reference>
<protein>
    <submittedName>
        <fullName evidence="6">ABC transporter ATP-binding protein</fullName>
    </submittedName>
    <submittedName>
        <fullName evidence="7">ABC-2 type transport system ATP-binding protein</fullName>
    </submittedName>
</protein>
<evidence type="ECO:0000256" key="3">
    <source>
        <dbReference type="ARBA" id="ARBA00022741"/>
    </source>
</evidence>
<dbReference type="GO" id="GO:0016887">
    <property type="term" value="F:ATP hydrolysis activity"/>
    <property type="evidence" value="ECO:0007669"/>
    <property type="project" value="InterPro"/>
</dbReference>
<proteinExistence type="inferred from homology"/>
<dbReference type="FunFam" id="3.40.50.300:FF:001220">
    <property type="entry name" value="ABC transporter ATP-binding subunit"/>
    <property type="match status" value="1"/>
</dbReference>
<dbReference type="CDD" id="cd03230">
    <property type="entry name" value="ABC_DR_subfamily_A"/>
    <property type="match status" value="1"/>
</dbReference>
<organism evidence="7 8">
    <name type="scientific">Salinispora arenicola</name>
    <dbReference type="NCBI Taxonomy" id="168697"/>
    <lineage>
        <taxon>Bacteria</taxon>
        <taxon>Bacillati</taxon>
        <taxon>Actinomycetota</taxon>
        <taxon>Actinomycetes</taxon>
        <taxon>Micromonosporales</taxon>
        <taxon>Micromonosporaceae</taxon>
        <taxon>Salinispora</taxon>
    </lineage>
</organism>
<evidence type="ECO:0000313" key="9">
    <source>
        <dbReference type="Proteomes" id="UP000677457"/>
    </source>
</evidence>
<dbReference type="PANTHER" id="PTHR43335:SF11">
    <property type="entry name" value="ABC TRANSPORTER RELATED"/>
    <property type="match status" value="1"/>
</dbReference>
<gene>
    <name evidence="7" type="ORF">FB564_2309</name>
    <name evidence="6" type="ORF">Sar04_05990</name>
</gene>
<keyword evidence="9" id="KW-1185">Reference proteome</keyword>